<dbReference type="PANTHER" id="PTHR16650">
    <property type="entry name" value="C21ORF13-RELATED"/>
    <property type="match status" value="1"/>
</dbReference>
<proteinExistence type="inferred from homology"/>
<evidence type="ECO:0000256" key="4">
    <source>
        <dbReference type="SAM" id="MobiDB-lite"/>
    </source>
</evidence>
<dbReference type="GO" id="GO:0042073">
    <property type="term" value="P:intraciliary transport"/>
    <property type="evidence" value="ECO:0007669"/>
    <property type="project" value="TreeGrafter"/>
</dbReference>
<dbReference type="InterPro" id="IPR026188">
    <property type="entry name" value="Lebercilin-like"/>
</dbReference>
<comment type="caution">
    <text evidence="6">The sequence shown here is derived from an EMBL/GenBank/DDBJ whole genome shotgun (WGS) entry which is preliminary data.</text>
</comment>
<dbReference type="AlphaFoldDB" id="A0A834Y527"/>
<comment type="similarity">
    <text evidence="1">Belongs to the LCA5 family.</text>
</comment>
<evidence type="ECO:0000313" key="7">
    <source>
        <dbReference type="Proteomes" id="UP000639338"/>
    </source>
</evidence>
<feature type="coiled-coil region" evidence="3">
    <location>
        <begin position="143"/>
        <end position="234"/>
    </location>
</feature>
<feature type="region of interest" description="Disordered" evidence="4">
    <location>
        <begin position="653"/>
        <end position="680"/>
    </location>
</feature>
<evidence type="ECO:0000256" key="3">
    <source>
        <dbReference type="SAM" id="Coils"/>
    </source>
</evidence>
<dbReference type="PANTHER" id="PTHR16650:SF6">
    <property type="entry name" value="GH21622P"/>
    <property type="match status" value="1"/>
</dbReference>
<evidence type="ECO:0000256" key="2">
    <source>
        <dbReference type="ARBA" id="ARBA00023054"/>
    </source>
</evidence>
<dbReference type="OrthoDB" id="2123794at2759"/>
<name>A0A834Y527_APHGI</name>
<feature type="compositionally biased region" description="Acidic residues" evidence="4">
    <location>
        <begin position="454"/>
        <end position="480"/>
    </location>
</feature>
<keyword evidence="2 3" id="KW-0175">Coiled coil</keyword>
<gene>
    <name evidence="6" type="ORF">HCN44_005560</name>
</gene>
<protein>
    <recommendedName>
        <fullName evidence="5">Lebercilin domain-containing protein</fullName>
    </recommendedName>
</protein>
<feature type="region of interest" description="Disordered" evidence="4">
    <location>
        <begin position="453"/>
        <end position="496"/>
    </location>
</feature>
<organism evidence="6 7">
    <name type="scientific">Aphidius gifuensis</name>
    <name type="common">Parasitoid wasp</name>
    <dbReference type="NCBI Taxonomy" id="684658"/>
    <lineage>
        <taxon>Eukaryota</taxon>
        <taxon>Metazoa</taxon>
        <taxon>Ecdysozoa</taxon>
        <taxon>Arthropoda</taxon>
        <taxon>Hexapoda</taxon>
        <taxon>Insecta</taxon>
        <taxon>Pterygota</taxon>
        <taxon>Neoptera</taxon>
        <taxon>Endopterygota</taxon>
        <taxon>Hymenoptera</taxon>
        <taxon>Apocrita</taxon>
        <taxon>Ichneumonoidea</taxon>
        <taxon>Braconidae</taxon>
        <taxon>Aphidiinae</taxon>
        <taxon>Aphidius</taxon>
    </lineage>
</organism>
<keyword evidence="7" id="KW-1185">Reference proteome</keyword>
<reference evidence="6 7" key="1">
    <citation type="submission" date="2020-08" db="EMBL/GenBank/DDBJ databases">
        <title>Aphidius gifuensis genome sequencing and assembly.</title>
        <authorList>
            <person name="Du Z."/>
        </authorList>
    </citation>
    <scope>NUCLEOTIDE SEQUENCE [LARGE SCALE GENOMIC DNA]</scope>
    <source>
        <strain evidence="6">YNYX2018</strain>
        <tissue evidence="6">Adults</tissue>
    </source>
</reference>
<evidence type="ECO:0000259" key="5">
    <source>
        <dbReference type="Pfam" id="PF15619"/>
    </source>
</evidence>
<feature type="domain" description="Lebercilin" evidence="5">
    <location>
        <begin position="82"/>
        <end position="274"/>
    </location>
</feature>
<evidence type="ECO:0000256" key="1">
    <source>
        <dbReference type="ARBA" id="ARBA00010229"/>
    </source>
</evidence>
<accession>A0A834Y527</accession>
<dbReference type="GO" id="GO:0005930">
    <property type="term" value="C:axoneme"/>
    <property type="evidence" value="ECO:0007669"/>
    <property type="project" value="TreeGrafter"/>
</dbReference>
<dbReference type="EMBL" id="JACMRX010000001">
    <property type="protein sequence ID" value="KAF7997283.1"/>
    <property type="molecule type" value="Genomic_DNA"/>
</dbReference>
<dbReference type="Proteomes" id="UP000639338">
    <property type="component" value="Unassembled WGS sequence"/>
</dbReference>
<dbReference type="Pfam" id="PF15619">
    <property type="entry name" value="Lebercilin"/>
    <property type="match status" value="1"/>
</dbReference>
<dbReference type="InterPro" id="IPR028933">
    <property type="entry name" value="Lebercilin_dom"/>
</dbReference>
<evidence type="ECO:0000313" key="6">
    <source>
        <dbReference type="EMBL" id="KAF7997283.1"/>
    </source>
</evidence>
<sequence>MQTDVTKLPVVNCDSKKNNKNREIFETPIEISNHTKCKGTLLLQSNQKKLNPLLAGGPYKTSMKSANHLIGDSKKSTTKNPVGQRIISAKSLRVKELQNQLADAHYHLNELASENRLLRSIQKRQDSALKKYEGTNAELPRIINSHHEELKVLQIKYKSLRLQYKQTCDLLKEKENEIRSLQSQNRHLLQLSKDRHLGEREQLKMQVSDLNLRLEKQQEKIQMLNKKLTLETKSLKHQLNSEIAKHKITEKQLFDSLEKLTAMEYLMDNREKRLYHNNGQIPTGINKKKSMTSQSLTNLQTTIKSSTKNRDTIKNDFKNQSLPKLMINESNDLKLSNKKSELPIKNEIEKPKTETMTSFQQVRKFKLQRSPLSRHSSARAMLTDYDNKSSRIQYNKNFNNSTPDDINRLNDYQDGADEEIQNIMKNYNSSQFDDKRIHQISDDDLLKQYNYSSSEDDVEEDANDDDDDDDNDDDNDDPVDPVEKHEIAMSTSKSRQLHARLINGSIESLSQQVSFNHEKISNNYHRKITRIKNNTSPLTNDTENRDNIDDILLKNKLTDNIDDKKYPLNYEHESSRERLLNLTKSWTEMKENIKREREISEKQLQLLDNHDDHDDNSNDKDDQKLLRYFERDIDNDDVMYEIHPAVKNSDDKLKNNKVLRDDNDDNLSIDSSSKEGNTPETVIENKSAIKTDDNHDNSIINFDKKKLLDAMKAIDNNENVELINNQKIRNDNITTRSQVTENLYRGLPTHVRKRDDIIKDIFGETNKIDNNHNKIRNRCSKLH</sequence>